<dbReference type="InterPro" id="IPR026992">
    <property type="entry name" value="DIOX_N"/>
</dbReference>
<dbReference type="GO" id="GO:0016491">
    <property type="term" value="F:oxidoreductase activity"/>
    <property type="evidence" value="ECO:0007669"/>
    <property type="project" value="UniProtKB-KW"/>
</dbReference>
<dbReference type="Pfam" id="PF14226">
    <property type="entry name" value="DIOX_N"/>
    <property type="match status" value="1"/>
</dbReference>
<dbReference type="OrthoDB" id="288590at2759"/>
<dbReference type="GO" id="GO:0046872">
    <property type="term" value="F:metal ion binding"/>
    <property type="evidence" value="ECO:0007669"/>
    <property type="project" value="UniProtKB-KW"/>
</dbReference>
<dbReference type="InterPro" id="IPR027443">
    <property type="entry name" value="IPNS-like_sf"/>
</dbReference>
<reference evidence="5 6" key="1">
    <citation type="submission" date="2018-04" db="EMBL/GenBank/DDBJ databases">
        <title>WGS assembly of Panicum hallii var. hallii HAL2.</title>
        <authorList>
            <person name="Lovell J."/>
            <person name="Jenkins J."/>
            <person name="Lowry D."/>
            <person name="Mamidi S."/>
            <person name="Sreedasyam A."/>
            <person name="Weng X."/>
            <person name="Barry K."/>
            <person name="Bonette J."/>
            <person name="Campitelli B."/>
            <person name="Daum C."/>
            <person name="Gordon S."/>
            <person name="Gould B."/>
            <person name="Lipzen A."/>
            <person name="MacQueen A."/>
            <person name="Palacio-Mejia J."/>
            <person name="Plott C."/>
            <person name="Shakirov E."/>
            <person name="Shu S."/>
            <person name="Yoshinaga Y."/>
            <person name="Zane M."/>
            <person name="Rokhsar D."/>
            <person name="Grimwood J."/>
            <person name="Schmutz J."/>
            <person name="Juenger T."/>
        </authorList>
    </citation>
    <scope>NUCLEOTIDE SEQUENCE [LARGE SCALE GENOMIC DNA]</scope>
    <source>
        <strain evidence="6">cv. HAL2</strain>
    </source>
</reference>
<keyword evidence="2" id="KW-0560">Oxidoreductase</keyword>
<evidence type="ECO:0000313" key="6">
    <source>
        <dbReference type="Proteomes" id="UP000244336"/>
    </source>
</evidence>
<keyword evidence="3" id="KW-0408">Iron</keyword>
<organism evidence="5 6">
    <name type="scientific">Panicum hallii var. hallii</name>
    <dbReference type="NCBI Taxonomy" id="1504633"/>
    <lineage>
        <taxon>Eukaryota</taxon>
        <taxon>Viridiplantae</taxon>
        <taxon>Streptophyta</taxon>
        <taxon>Embryophyta</taxon>
        <taxon>Tracheophyta</taxon>
        <taxon>Spermatophyta</taxon>
        <taxon>Magnoliopsida</taxon>
        <taxon>Liliopsida</taxon>
        <taxon>Poales</taxon>
        <taxon>Poaceae</taxon>
        <taxon>PACMAD clade</taxon>
        <taxon>Panicoideae</taxon>
        <taxon>Panicodae</taxon>
        <taxon>Paniceae</taxon>
        <taxon>Panicinae</taxon>
        <taxon>Panicum</taxon>
        <taxon>Panicum sect. Panicum</taxon>
    </lineage>
</organism>
<keyword evidence="6" id="KW-1185">Reference proteome</keyword>
<keyword evidence="1" id="KW-0479">Metal-binding</keyword>
<dbReference type="EMBL" id="CM009757">
    <property type="protein sequence ID" value="PUZ40597.1"/>
    <property type="molecule type" value="Genomic_DNA"/>
</dbReference>
<dbReference type="AlphaFoldDB" id="A0A2T7CB87"/>
<evidence type="ECO:0000256" key="3">
    <source>
        <dbReference type="ARBA" id="ARBA00023004"/>
    </source>
</evidence>
<accession>A0A2T7CB87</accession>
<dbReference type="Gene3D" id="2.60.120.330">
    <property type="entry name" value="B-lactam Antibiotic, Isopenicillin N Synthase, Chain"/>
    <property type="match status" value="1"/>
</dbReference>
<evidence type="ECO:0000313" key="5">
    <source>
        <dbReference type="EMBL" id="PUZ40597.1"/>
    </source>
</evidence>
<dbReference type="PANTHER" id="PTHR47991">
    <property type="entry name" value="OXOGLUTARATE/IRON-DEPENDENT DIOXYGENASE"/>
    <property type="match status" value="1"/>
</dbReference>
<sequence length="192" mass="21673">MEKEARNYDKIANRDEITDAAASAFANAGQVPEKYIWTEEVLNGVVVSEDESYELPVALETGKLGDACRNWGFLQLTNHGVDEEVIQRMKDSTVQFFSSPLKSKKKVGVQENVFEGFGHHYNRESGGKLDWAESVILITQPPQDRNMEMWPTNPPTFRNALEVYSLEMISLAKKLLGFMAADLVWWSGRRAG</sequence>
<dbReference type="Gramene" id="PUZ40597">
    <property type="protein sequence ID" value="PUZ40597"/>
    <property type="gene ID" value="GQ55_9G437500"/>
</dbReference>
<dbReference type="STRING" id="1504633.A0A2T7CB87"/>
<dbReference type="SUPFAM" id="SSF51197">
    <property type="entry name" value="Clavaminate synthase-like"/>
    <property type="match status" value="1"/>
</dbReference>
<proteinExistence type="predicted"/>
<evidence type="ECO:0000256" key="2">
    <source>
        <dbReference type="ARBA" id="ARBA00023002"/>
    </source>
</evidence>
<feature type="domain" description="Non-haem dioxygenase N-terminal" evidence="4">
    <location>
        <begin position="61"/>
        <end position="153"/>
    </location>
</feature>
<dbReference type="InterPro" id="IPR050295">
    <property type="entry name" value="Plant_2OG-oxidoreductases"/>
</dbReference>
<evidence type="ECO:0000256" key="1">
    <source>
        <dbReference type="ARBA" id="ARBA00022723"/>
    </source>
</evidence>
<protein>
    <recommendedName>
        <fullName evidence="4">Non-haem dioxygenase N-terminal domain-containing protein</fullName>
    </recommendedName>
</protein>
<evidence type="ECO:0000259" key="4">
    <source>
        <dbReference type="Pfam" id="PF14226"/>
    </source>
</evidence>
<dbReference type="Proteomes" id="UP000244336">
    <property type="component" value="Chromosome 9"/>
</dbReference>
<name>A0A2T7CB87_9POAL</name>
<gene>
    <name evidence="5" type="ORF">GQ55_9G437500</name>
</gene>